<dbReference type="Gene3D" id="1.20.5.170">
    <property type="match status" value="1"/>
</dbReference>
<dbReference type="PANTHER" id="PTHR19878:SF8">
    <property type="entry name" value="AUTOPHAGY-RELATED 16, ISOFORM F"/>
    <property type="match status" value="1"/>
</dbReference>
<dbReference type="CDD" id="cd22887">
    <property type="entry name" value="Atg16_CCD"/>
    <property type="match status" value="1"/>
</dbReference>
<gene>
    <name evidence="5" type="ORF">PAC_07271</name>
</gene>
<dbReference type="STRING" id="576137.A0A1L7WX81"/>
<dbReference type="PANTHER" id="PTHR19878">
    <property type="entry name" value="AUTOPHAGY PROTEIN 16-LIKE"/>
    <property type="match status" value="1"/>
</dbReference>
<evidence type="ECO:0000256" key="2">
    <source>
        <dbReference type="SAM" id="Coils"/>
    </source>
</evidence>
<protein>
    <submittedName>
        <fullName evidence="5">Related to Autophagy protein 16</fullName>
    </submittedName>
</protein>
<dbReference type="EMBL" id="FJOG01000009">
    <property type="protein sequence ID" value="CZR57382.1"/>
    <property type="molecule type" value="Genomic_DNA"/>
</dbReference>
<organism evidence="5 6">
    <name type="scientific">Phialocephala subalpina</name>
    <dbReference type="NCBI Taxonomy" id="576137"/>
    <lineage>
        <taxon>Eukaryota</taxon>
        <taxon>Fungi</taxon>
        <taxon>Dikarya</taxon>
        <taxon>Ascomycota</taxon>
        <taxon>Pezizomycotina</taxon>
        <taxon>Leotiomycetes</taxon>
        <taxon>Helotiales</taxon>
        <taxon>Mollisiaceae</taxon>
        <taxon>Phialocephala</taxon>
        <taxon>Phialocephala fortinii species complex</taxon>
    </lineage>
</organism>
<proteinExistence type="inferred from homology"/>
<dbReference type="InterPro" id="IPR013923">
    <property type="entry name" value="Autophagy-rel_prot_16_dom"/>
</dbReference>
<evidence type="ECO:0000256" key="3">
    <source>
        <dbReference type="SAM" id="MobiDB-lite"/>
    </source>
</evidence>
<evidence type="ECO:0000256" key="1">
    <source>
        <dbReference type="ARBA" id="ARBA00005331"/>
    </source>
</evidence>
<dbReference type="AlphaFoldDB" id="A0A1L7WX81"/>
<keyword evidence="2" id="KW-0175">Coiled coil</keyword>
<evidence type="ECO:0000313" key="6">
    <source>
        <dbReference type="Proteomes" id="UP000184330"/>
    </source>
</evidence>
<sequence>MTSWRDEYTQALRERDERERASYQRLDDDLIAAYTSLLERATALEAEKAANTTPPPNDTKSKDVPVTANDGSAQIRKDLTEALRSNGQLQSRIKVAEAELTKLKAKSKTDSKLIDELGKDRAYLSQKLKDRDEELRGKTKLLDDVHDEVISLNLQLNMSEQKAKALKSENKDLIDRWMARKGREAEEMNRTLQDQHDRR</sequence>
<reference evidence="5 6" key="1">
    <citation type="submission" date="2016-03" db="EMBL/GenBank/DDBJ databases">
        <authorList>
            <person name="Ploux O."/>
        </authorList>
    </citation>
    <scope>NUCLEOTIDE SEQUENCE [LARGE SCALE GENOMIC DNA]</scope>
    <source>
        <strain evidence="5 6">UAMH 11012</strain>
    </source>
</reference>
<feature type="coiled-coil region" evidence="2">
    <location>
        <begin position="79"/>
        <end position="106"/>
    </location>
</feature>
<dbReference type="InterPro" id="IPR045160">
    <property type="entry name" value="ATG16"/>
</dbReference>
<dbReference type="Proteomes" id="UP000184330">
    <property type="component" value="Unassembled WGS sequence"/>
</dbReference>
<feature type="coiled-coil region" evidence="2">
    <location>
        <begin position="149"/>
        <end position="176"/>
    </location>
</feature>
<feature type="domain" description="Autophagy-related protein 16" evidence="4">
    <location>
        <begin position="7"/>
        <end position="189"/>
    </location>
</feature>
<accession>A0A1L7WX81</accession>
<feature type="region of interest" description="Disordered" evidence="3">
    <location>
        <begin position="46"/>
        <end position="67"/>
    </location>
</feature>
<feature type="region of interest" description="Disordered" evidence="3">
    <location>
        <begin position="1"/>
        <end position="22"/>
    </location>
</feature>
<evidence type="ECO:0000313" key="5">
    <source>
        <dbReference type="EMBL" id="CZR57382.1"/>
    </source>
</evidence>
<name>A0A1L7WX81_9HELO</name>
<dbReference type="Pfam" id="PF08614">
    <property type="entry name" value="ATG16"/>
    <property type="match status" value="1"/>
</dbReference>
<dbReference type="OrthoDB" id="8949486at2759"/>
<keyword evidence="6" id="KW-1185">Reference proteome</keyword>
<dbReference type="GO" id="GO:0000045">
    <property type="term" value="P:autophagosome assembly"/>
    <property type="evidence" value="ECO:0007669"/>
    <property type="project" value="InterPro"/>
</dbReference>
<comment type="similarity">
    <text evidence="1">Belongs to the ATG16 family.</text>
</comment>
<evidence type="ECO:0000259" key="4">
    <source>
        <dbReference type="Pfam" id="PF08614"/>
    </source>
</evidence>